<sequence>MVPDFSGKHRSFVSRFPAYTIVQVGDLVAKHGPGSANHTQPRFIAPRVKIYCEKV</sequence>
<reference evidence="1 2" key="1">
    <citation type="submission" date="2022-03" db="EMBL/GenBank/DDBJ databases">
        <title>Complete genome analysis of Roseomonas KG 17.1 : a prolific producer of plant growth promoters.</title>
        <authorList>
            <person name="Saadouli I."/>
            <person name="Najjari A."/>
            <person name="Mosbah A."/>
            <person name="Ouzari H.I."/>
        </authorList>
    </citation>
    <scope>NUCLEOTIDE SEQUENCE [LARGE SCALE GENOMIC DNA]</scope>
    <source>
        <strain evidence="1 2">KG17-1</strain>
    </source>
</reference>
<name>A0ABS9W369_9PROT</name>
<dbReference type="EMBL" id="JALBUU010000004">
    <property type="protein sequence ID" value="MCI0753626.1"/>
    <property type="molecule type" value="Genomic_DNA"/>
</dbReference>
<gene>
    <name evidence="1" type="ORF">MON41_07630</name>
</gene>
<dbReference type="RefSeq" id="WP_162306222.1">
    <property type="nucleotide sequence ID" value="NZ_JALBUU010000004.1"/>
</dbReference>
<dbReference type="Proteomes" id="UP001201985">
    <property type="component" value="Unassembled WGS sequence"/>
</dbReference>
<keyword evidence="2" id="KW-1185">Reference proteome</keyword>
<protein>
    <submittedName>
        <fullName evidence="1">Uncharacterized protein</fullName>
    </submittedName>
</protein>
<proteinExistence type="predicted"/>
<comment type="caution">
    <text evidence="1">The sequence shown here is derived from an EMBL/GenBank/DDBJ whole genome shotgun (WGS) entry which is preliminary data.</text>
</comment>
<evidence type="ECO:0000313" key="1">
    <source>
        <dbReference type="EMBL" id="MCI0753626.1"/>
    </source>
</evidence>
<organism evidence="1 2">
    <name type="scientific">Teichococcus vastitatis</name>
    <dbReference type="NCBI Taxonomy" id="2307076"/>
    <lineage>
        <taxon>Bacteria</taxon>
        <taxon>Pseudomonadati</taxon>
        <taxon>Pseudomonadota</taxon>
        <taxon>Alphaproteobacteria</taxon>
        <taxon>Acetobacterales</taxon>
        <taxon>Roseomonadaceae</taxon>
        <taxon>Roseomonas</taxon>
    </lineage>
</organism>
<accession>A0ABS9W369</accession>
<evidence type="ECO:0000313" key="2">
    <source>
        <dbReference type="Proteomes" id="UP001201985"/>
    </source>
</evidence>